<dbReference type="Gene3D" id="3.40.1190.10">
    <property type="entry name" value="Mur-like, catalytic domain"/>
    <property type="match status" value="1"/>
</dbReference>
<keyword evidence="4 8" id="KW-0133">Cell shape</keyword>
<evidence type="ECO:0000256" key="6">
    <source>
        <dbReference type="ARBA" id="ARBA00023306"/>
    </source>
</evidence>
<sequence length="486" mass="54343">MRLSKLFKNAPTVNITGLCLDSRKVKKGDMYFCLPGMTFDGHDFIPQAIEKGAIAIVHSKDIIDKLPGVIYIQVEDVTACMNQCARLFYSKPSDKMTMYGITGTNGKSSCANIIKYIRDLKEPCGYIGTIAIEYGKVRIAPDLTTPDTLFLQRKLSDMVRAGMKSCALEVSSHGLSQHRVDGIRFDVAIFTNLTYDHLDFHGTIENYFEAKSILFKELVKEDGVSILNIDDDRYEDLKECSKARVVSYGIEQNCDYRAINIHENAKSTSFDLVYKGQKYPVKTSLVARYNVYNLLACIAALHETGMSLPVILQSCTKIPQIDGRMEQIECGQPFHVVVDFAHTPDGMEQMLRYGRQVAADKGRVITVFGSAGKRDIAKRKVFGELADKYADLIILTEDDPRDENPKDIANQIKEGIQNKPNLFVEDRYEAIRQAIDNASKGDVVLILGKGDEPFMYHESGRVPWTGDNICALECLKASGYGENNNS</sequence>
<feature type="domain" description="Mur ligase N-terminal catalytic" evidence="10">
    <location>
        <begin position="15"/>
        <end position="63"/>
    </location>
</feature>
<dbReference type="NCBIfam" id="NF001126">
    <property type="entry name" value="PRK00139.1-4"/>
    <property type="match status" value="1"/>
</dbReference>
<evidence type="ECO:0000256" key="7">
    <source>
        <dbReference type="ARBA" id="ARBA00023316"/>
    </source>
</evidence>
<evidence type="ECO:0000256" key="1">
    <source>
        <dbReference type="ARBA" id="ARBA00004752"/>
    </source>
</evidence>
<accession>A0A7W8D206</accession>
<dbReference type="EMBL" id="JACHHD010000013">
    <property type="protein sequence ID" value="MBB5185309.1"/>
    <property type="molecule type" value="Genomic_DNA"/>
</dbReference>
<evidence type="ECO:0000259" key="10">
    <source>
        <dbReference type="Pfam" id="PF01225"/>
    </source>
</evidence>
<feature type="domain" description="Mur ligase C-terminal" evidence="11">
    <location>
        <begin position="323"/>
        <end position="450"/>
    </location>
</feature>
<dbReference type="GO" id="GO:0005524">
    <property type="term" value="F:ATP binding"/>
    <property type="evidence" value="ECO:0007669"/>
    <property type="project" value="UniProtKB-UniRule"/>
</dbReference>
<evidence type="ECO:0000256" key="5">
    <source>
        <dbReference type="ARBA" id="ARBA00022984"/>
    </source>
</evidence>
<feature type="binding site" evidence="8">
    <location>
        <position position="20"/>
    </location>
    <ligand>
        <name>UDP-N-acetyl-alpha-D-muramoyl-L-alanyl-D-glutamate</name>
        <dbReference type="ChEBI" id="CHEBI:83900"/>
    </ligand>
</feature>
<name>A0A7W8D206_9FIRM</name>
<evidence type="ECO:0000259" key="11">
    <source>
        <dbReference type="Pfam" id="PF02875"/>
    </source>
</evidence>
<dbReference type="EC" id="6.3.2.-" evidence="8"/>
<comment type="caution">
    <text evidence="8">Lacks conserved residue(s) required for the propagation of feature annotation.</text>
</comment>
<keyword evidence="8 13" id="KW-0436">Ligase</keyword>
<evidence type="ECO:0000313" key="13">
    <source>
        <dbReference type="EMBL" id="MBB5185309.1"/>
    </source>
</evidence>
<dbReference type="Pfam" id="PF01225">
    <property type="entry name" value="Mur_ligase"/>
    <property type="match status" value="1"/>
</dbReference>
<dbReference type="InterPro" id="IPR035911">
    <property type="entry name" value="MurE/MurF_N"/>
</dbReference>
<comment type="function">
    <text evidence="8">Catalyzes the addition of an amino acid to the nucleotide precursor UDP-N-acetylmuramoyl-L-alanyl-D-glutamate (UMAG) in the biosynthesis of bacterial cell-wall peptidoglycan.</text>
</comment>
<dbReference type="Gene3D" id="3.40.1390.10">
    <property type="entry name" value="MurE/MurF, N-terminal domain"/>
    <property type="match status" value="1"/>
</dbReference>
<dbReference type="InterPro" id="IPR036615">
    <property type="entry name" value="Mur_ligase_C_dom_sf"/>
</dbReference>
<feature type="domain" description="Mur ligase central" evidence="12">
    <location>
        <begin position="101"/>
        <end position="300"/>
    </location>
</feature>
<feature type="binding site" evidence="8">
    <location>
        <position position="171"/>
    </location>
    <ligand>
        <name>UDP-N-acetyl-alpha-D-muramoyl-L-alanyl-D-glutamate</name>
        <dbReference type="ChEBI" id="CHEBI:83900"/>
    </ligand>
</feature>
<keyword evidence="8" id="KW-0547">Nucleotide-binding</keyword>
<dbReference type="SUPFAM" id="SSF53623">
    <property type="entry name" value="MurD-like peptide ligases, catalytic domain"/>
    <property type="match status" value="1"/>
</dbReference>
<reference evidence="13 14" key="1">
    <citation type="submission" date="2020-08" db="EMBL/GenBank/DDBJ databases">
        <title>Genomic Encyclopedia of Type Strains, Phase IV (KMG-IV): sequencing the most valuable type-strain genomes for metagenomic binning, comparative biology and taxonomic classification.</title>
        <authorList>
            <person name="Goeker M."/>
        </authorList>
    </citation>
    <scope>NUCLEOTIDE SEQUENCE [LARGE SCALE GENOMIC DNA]</scope>
    <source>
        <strain evidence="13 14">DSM 26963</strain>
    </source>
</reference>
<evidence type="ECO:0000256" key="4">
    <source>
        <dbReference type="ARBA" id="ARBA00022960"/>
    </source>
</evidence>
<evidence type="ECO:0000259" key="12">
    <source>
        <dbReference type="Pfam" id="PF08245"/>
    </source>
</evidence>
<dbReference type="InterPro" id="IPR005761">
    <property type="entry name" value="UDP-N-AcMur-Glu-dNH2Pim_ligase"/>
</dbReference>
<comment type="PTM">
    <text evidence="8">Carboxylation is probably crucial for Mg(2+) binding and, consequently, for the gamma-phosphate positioning of ATP.</text>
</comment>
<keyword evidence="8" id="KW-0963">Cytoplasm</keyword>
<keyword evidence="6 8" id="KW-0131">Cell cycle</keyword>
<dbReference type="PANTHER" id="PTHR23135">
    <property type="entry name" value="MUR LIGASE FAMILY MEMBER"/>
    <property type="match status" value="1"/>
</dbReference>
<dbReference type="InterPro" id="IPR013221">
    <property type="entry name" value="Mur_ligase_cen"/>
</dbReference>
<dbReference type="HAMAP" id="MF_00208">
    <property type="entry name" value="MurE"/>
    <property type="match status" value="1"/>
</dbReference>
<dbReference type="SUPFAM" id="SSF63418">
    <property type="entry name" value="MurE/MurF N-terminal domain"/>
    <property type="match status" value="1"/>
</dbReference>
<keyword evidence="5 8" id="KW-0573">Peptidoglycan synthesis</keyword>
<comment type="similarity">
    <text evidence="2 8">Belongs to the MurCDEF family. MurE subfamily.</text>
</comment>
<dbReference type="NCBIfam" id="TIGR01085">
    <property type="entry name" value="murE"/>
    <property type="match status" value="1"/>
</dbReference>
<protein>
    <recommendedName>
        <fullName evidence="8">UDP-N-acetylmuramyl-tripeptide synthetase</fullName>
        <ecNumber evidence="8">6.3.2.-</ecNumber>
    </recommendedName>
    <alternativeName>
        <fullName evidence="8">UDP-MurNAc-tripeptide synthetase</fullName>
    </alternativeName>
</protein>
<dbReference type="AlphaFoldDB" id="A0A7W8D206"/>
<dbReference type="InterPro" id="IPR000713">
    <property type="entry name" value="Mur_ligase_N"/>
</dbReference>
<comment type="pathway">
    <text evidence="1 8 9">Cell wall biogenesis; peptidoglycan biosynthesis.</text>
</comment>
<organism evidence="13 14">
    <name type="scientific">Faecalicoccus acidiformans</name>
    <dbReference type="NCBI Taxonomy" id="915173"/>
    <lineage>
        <taxon>Bacteria</taxon>
        <taxon>Bacillati</taxon>
        <taxon>Bacillota</taxon>
        <taxon>Erysipelotrichia</taxon>
        <taxon>Erysipelotrichales</taxon>
        <taxon>Erysipelotrichaceae</taxon>
        <taxon>Faecalicoccus</taxon>
    </lineage>
</organism>
<feature type="binding site" evidence="8">
    <location>
        <position position="22"/>
    </location>
    <ligand>
        <name>UDP-N-acetyl-alpha-D-muramoyl-L-alanyl-D-glutamate</name>
        <dbReference type="ChEBI" id="CHEBI:83900"/>
    </ligand>
</feature>
<gene>
    <name evidence="8" type="primary">murE</name>
    <name evidence="13" type="ORF">HNQ43_001363</name>
</gene>
<dbReference type="GO" id="GO:0008360">
    <property type="term" value="P:regulation of cell shape"/>
    <property type="evidence" value="ECO:0007669"/>
    <property type="project" value="UniProtKB-KW"/>
</dbReference>
<feature type="modified residue" description="N6-carboxylysine" evidence="8">
    <location>
        <position position="211"/>
    </location>
</feature>
<feature type="binding site" evidence="8">
    <location>
        <begin position="103"/>
        <end position="109"/>
    </location>
    <ligand>
        <name>ATP</name>
        <dbReference type="ChEBI" id="CHEBI:30616"/>
    </ligand>
</feature>
<keyword evidence="8" id="KW-0067">ATP-binding</keyword>
<dbReference type="Pfam" id="PF08245">
    <property type="entry name" value="Mur_ligase_M"/>
    <property type="match status" value="1"/>
</dbReference>
<dbReference type="Pfam" id="PF02875">
    <property type="entry name" value="Mur_ligase_C"/>
    <property type="match status" value="1"/>
</dbReference>
<feature type="binding site" evidence="8">
    <location>
        <position position="179"/>
    </location>
    <ligand>
        <name>UDP-N-acetyl-alpha-D-muramoyl-L-alanyl-D-glutamate</name>
        <dbReference type="ChEBI" id="CHEBI:83900"/>
    </ligand>
</feature>
<proteinExistence type="inferred from homology"/>
<keyword evidence="3 8" id="KW-0132">Cell division</keyword>
<dbReference type="GO" id="GO:0051301">
    <property type="term" value="P:cell division"/>
    <property type="evidence" value="ECO:0007669"/>
    <property type="project" value="UniProtKB-KW"/>
</dbReference>
<dbReference type="GO" id="GO:0005737">
    <property type="term" value="C:cytoplasm"/>
    <property type="evidence" value="ECO:0007669"/>
    <property type="project" value="UniProtKB-SubCell"/>
</dbReference>
<dbReference type="GO" id="GO:0071555">
    <property type="term" value="P:cell wall organization"/>
    <property type="evidence" value="ECO:0007669"/>
    <property type="project" value="UniProtKB-KW"/>
</dbReference>
<dbReference type="InterPro" id="IPR004101">
    <property type="entry name" value="Mur_ligase_C"/>
</dbReference>
<keyword evidence="7 8" id="KW-0961">Cell wall biogenesis/degradation</keyword>
<dbReference type="GO" id="GO:0016881">
    <property type="term" value="F:acid-amino acid ligase activity"/>
    <property type="evidence" value="ECO:0007669"/>
    <property type="project" value="UniProtKB-UniRule"/>
</dbReference>
<keyword evidence="8" id="KW-0460">Magnesium</keyword>
<feature type="binding site" evidence="8">
    <location>
        <begin position="144"/>
        <end position="145"/>
    </location>
    <ligand>
        <name>UDP-N-acetyl-alpha-D-muramoyl-L-alanyl-D-glutamate</name>
        <dbReference type="ChEBI" id="CHEBI:83900"/>
    </ligand>
</feature>
<comment type="cofactor">
    <cofactor evidence="8">
        <name>Mg(2+)</name>
        <dbReference type="ChEBI" id="CHEBI:18420"/>
    </cofactor>
</comment>
<dbReference type="SUPFAM" id="SSF53244">
    <property type="entry name" value="MurD-like peptide ligases, peptide-binding domain"/>
    <property type="match status" value="1"/>
</dbReference>
<evidence type="ECO:0000256" key="8">
    <source>
        <dbReference type="HAMAP-Rule" id="MF_00208"/>
    </source>
</evidence>
<dbReference type="GO" id="GO:0000287">
    <property type="term" value="F:magnesium ion binding"/>
    <property type="evidence" value="ECO:0007669"/>
    <property type="project" value="UniProtKB-UniRule"/>
</dbReference>
<dbReference type="Proteomes" id="UP000521313">
    <property type="component" value="Unassembled WGS sequence"/>
</dbReference>
<comment type="caution">
    <text evidence="13">The sequence shown here is derived from an EMBL/GenBank/DDBJ whole genome shotgun (WGS) entry which is preliminary data.</text>
</comment>
<dbReference type="GO" id="GO:0009252">
    <property type="term" value="P:peptidoglycan biosynthetic process"/>
    <property type="evidence" value="ECO:0007669"/>
    <property type="project" value="UniProtKB-UniRule"/>
</dbReference>
<evidence type="ECO:0000256" key="3">
    <source>
        <dbReference type="ARBA" id="ARBA00022618"/>
    </source>
</evidence>
<evidence type="ECO:0000313" key="14">
    <source>
        <dbReference type="Proteomes" id="UP000521313"/>
    </source>
</evidence>
<dbReference type="UniPathway" id="UPA00219"/>
<dbReference type="RefSeq" id="WP_183376132.1">
    <property type="nucleotide sequence ID" value="NZ_CAWVLV010000038.1"/>
</dbReference>
<evidence type="ECO:0000256" key="2">
    <source>
        <dbReference type="ARBA" id="ARBA00005898"/>
    </source>
</evidence>
<evidence type="ECO:0000256" key="9">
    <source>
        <dbReference type="RuleBase" id="RU004135"/>
    </source>
</evidence>
<dbReference type="Gene3D" id="3.90.190.20">
    <property type="entry name" value="Mur ligase, C-terminal domain"/>
    <property type="match status" value="1"/>
</dbReference>
<dbReference type="InterPro" id="IPR036565">
    <property type="entry name" value="Mur-like_cat_sf"/>
</dbReference>
<comment type="subcellular location">
    <subcellularLocation>
        <location evidence="8 9">Cytoplasm</location>
    </subcellularLocation>
</comment>
<dbReference type="PANTHER" id="PTHR23135:SF4">
    <property type="entry name" value="UDP-N-ACETYLMURAMOYL-L-ALANYL-D-GLUTAMATE--2,6-DIAMINOPIMELATE LIGASE MURE HOMOLOG, CHLOROPLASTIC"/>
    <property type="match status" value="1"/>
</dbReference>
<feature type="binding site" evidence="8">
    <location>
        <position position="177"/>
    </location>
    <ligand>
        <name>UDP-N-acetyl-alpha-D-muramoyl-L-alanyl-D-glutamate</name>
        <dbReference type="ChEBI" id="CHEBI:83900"/>
    </ligand>
</feature>